<protein>
    <submittedName>
        <fullName evidence="1">Uncharacterized protein</fullName>
    </submittedName>
</protein>
<evidence type="ECO:0000313" key="1">
    <source>
        <dbReference type="EMBL" id="CDW37860.1"/>
    </source>
</evidence>
<sequence>MSHLFKQPKGRRYSSGLLSVALTWHNISSGLYEQIYTSNALSL</sequence>
<proteinExistence type="predicted"/>
<organism evidence="1">
    <name type="scientific">Lepeophtheirus salmonis</name>
    <name type="common">Salmon louse</name>
    <name type="synonym">Caligus salmonis</name>
    <dbReference type="NCBI Taxonomy" id="72036"/>
    <lineage>
        <taxon>Eukaryota</taxon>
        <taxon>Metazoa</taxon>
        <taxon>Ecdysozoa</taxon>
        <taxon>Arthropoda</taxon>
        <taxon>Crustacea</taxon>
        <taxon>Multicrustacea</taxon>
        <taxon>Hexanauplia</taxon>
        <taxon>Copepoda</taxon>
        <taxon>Siphonostomatoida</taxon>
        <taxon>Caligidae</taxon>
        <taxon>Lepeophtheirus</taxon>
    </lineage>
</organism>
<dbReference type="AlphaFoldDB" id="A0A0K2UIK6"/>
<dbReference type="EMBL" id="HACA01020499">
    <property type="protein sequence ID" value="CDW37860.1"/>
    <property type="molecule type" value="Transcribed_RNA"/>
</dbReference>
<reference evidence="1" key="1">
    <citation type="submission" date="2014-05" db="EMBL/GenBank/DDBJ databases">
        <authorList>
            <person name="Chronopoulou M."/>
        </authorList>
    </citation>
    <scope>NUCLEOTIDE SEQUENCE</scope>
    <source>
        <tissue evidence="1">Whole organism</tissue>
    </source>
</reference>
<name>A0A0K2UIK6_LEPSM</name>
<accession>A0A0K2UIK6</accession>